<dbReference type="EMBL" id="JABTTQ020001691">
    <property type="protein sequence ID" value="KAK6128885.1"/>
    <property type="molecule type" value="Genomic_DNA"/>
</dbReference>
<reference evidence="2 3" key="1">
    <citation type="journal article" date="2021" name="Comput. Struct. Biotechnol. J.">
        <title>De novo genome assembly of the potent medicinal plant Rehmannia glutinosa using nanopore technology.</title>
        <authorList>
            <person name="Ma L."/>
            <person name="Dong C."/>
            <person name="Song C."/>
            <person name="Wang X."/>
            <person name="Zheng X."/>
            <person name="Niu Y."/>
            <person name="Chen S."/>
            <person name="Feng W."/>
        </authorList>
    </citation>
    <scope>NUCLEOTIDE SEQUENCE [LARGE SCALE GENOMIC DNA]</scope>
    <source>
        <strain evidence="2">DH-2019</strain>
    </source>
</reference>
<accession>A0ABR0V1K9</accession>
<evidence type="ECO:0008006" key="4">
    <source>
        <dbReference type="Google" id="ProtNLM"/>
    </source>
</evidence>
<evidence type="ECO:0000256" key="1">
    <source>
        <dbReference type="SAM" id="MobiDB-lite"/>
    </source>
</evidence>
<gene>
    <name evidence="2" type="ORF">DH2020_037365</name>
</gene>
<dbReference type="PANTHER" id="PTHR46929:SF3">
    <property type="entry name" value="MYB_SANT-LIKE DOMAIN-CONTAINING PROTEIN"/>
    <property type="match status" value="1"/>
</dbReference>
<sequence>MIPTYFIDIFRMDLLISYGCVKWQSHKTKVERGMTRVEGVGAKGRRGFGCGSERGHCKWLEIRKRLQNWLPSSIGARNAKDNTWDRFERDSAHQLEDTRVEEGLWRLVTMLSRSGIGWNVTTNMIEAPDDAWAEYVKVDANARLMRNKSWPFYNDWVMIFGKDRATGNTEDFTDALNHVMNGQSNPQDDYHMSASGKKGAGGKRKSSDGVDPLYEIMRTFTKQNARLGDISKRIGYEYDVSIARKEVFGVVGNMQD</sequence>
<name>A0ABR0V1K9_REHGL</name>
<proteinExistence type="predicted"/>
<keyword evidence="3" id="KW-1185">Reference proteome</keyword>
<organism evidence="2 3">
    <name type="scientific">Rehmannia glutinosa</name>
    <name type="common">Chinese foxglove</name>
    <dbReference type="NCBI Taxonomy" id="99300"/>
    <lineage>
        <taxon>Eukaryota</taxon>
        <taxon>Viridiplantae</taxon>
        <taxon>Streptophyta</taxon>
        <taxon>Embryophyta</taxon>
        <taxon>Tracheophyta</taxon>
        <taxon>Spermatophyta</taxon>
        <taxon>Magnoliopsida</taxon>
        <taxon>eudicotyledons</taxon>
        <taxon>Gunneridae</taxon>
        <taxon>Pentapetalae</taxon>
        <taxon>asterids</taxon>
        <taxon>lamiids</taxon>
        <taxon>Lamiales</taxon>
        <taxon>Orobanchaceae</taxon>
        <taxon>Rehmannieae</taxon>
        <taxon>Rehmannia</taxon>
    </lineage>
</organism>
<evidence type="ECO:0000313" key="3">
    <source>
        <dbReference type="Proteomes" id="UP001318860"/>
    </source>
</evidence>
<feature type="region of interest" description="Disordered" evidence="1">
    <location>
        <begin position="180"/>
        <end position="207"/>
    </location>
</feature>
<dbReference type="PANTHER" id="PTHR46929">
    <property type="entry name" value="EXPRESSED PROTEIN"/>
    <property type="match status" value="1"/>
</dbReference>
<evidence type="ECO:0000313" key="2">
    <source>
        <dbReference type="EMBL" id="KAK6128885.1"/>
    </source>
</evidence>
<comment type="caution">
    <text evidence="2">The sequence shown here is derived from an EMBL/GenBank/DDBJ whole genome shotgun (WGS) entry which is preliminary data.</text>
</comment>
<dbReference type="Proteomes" id="UP001318860">
    <property type="component" value="Unassembled WGS sequence"/>
</dbReference>
<protein>
    <recommendedName>
        <fullName evidence="4">Myb/SANT-like domain-containing protein</fullName>
    </recommendedName>
</protein>